<evidence type="ECO:0000256" key="6">
    <source>
        <dbReference type="ARBA" id="ARBA00023136"/>
    </source>
</evidence>
<evidence type="ECO:0000313" key="10">
    <source>
        <dbReference type="EMBL" id="CCO22165.1"/>
    </source>
</evidence>
<dbReference type="HOGENOM" id="CLU_000445_33_0_7"/>
<dbReference type="SUPFAM" id="SSF111352">
    <property type="entry name" value="Ammonium transporter"/>
    <property type="match status" value="1"/>
</dbReference>
<keyword evidence="3 8" id="KW-0813">Transport</keyword>
<proteinExistence type="inferred from homology"/>
<dbReference type="GO" id="GO:0008519">
    <property type="term" value="F:ammonium channel activity"/>
    <property type="evidence" value="ECO:0007669"/>
    <property type="project" value="InterPro"/>
</dbReference>
<keyword evidence="6 8" id="KW-0472">Membrane</keyword>
<dbReference type="PATRIC" id="fig|1121451.3.peg.171"/>
<dbReference type="eggNOG" id="COG0004">
    <property type="taxonomic scope" value="Bacteria"/>
</dbReference>
<gene>
    <name evidence="10" type="primary">amtB</name>
    <name evidence="10" type="ORF">DESAM_10184</name>
</gene>
<feature type="transmembrane region" description="Helical" evidence="8">
    <location>
        <begin position="6"/>
        <end position="30"/>
    </location>
</feature>
<dbReference type="InterPro" id="IPR029020">
    <property type="entry name" value="Ammonium/urea_transptr"/>
</dbReference>
<evidence type="ECO:0000256" key="7">
    <source>
        <dbReference type="ARBA" id="ARBA00023177"/>
    </source>
</evidence>
<feature type="transmembrane region" description="Helical" evidence="8">
    <location>
        <begin position="194"/>
        <end position="214"/>
    </location>
</feature>
<feature type="transmembrane region" description="Helical" evidence="8">
    <location>
        <begin position="284"/>
        <end position="301"/>
    </location>
</feature>
<keyword evidence="5 8" id="KW-1133">Transmembrane helix</keyword>
<dbReference type="PANTHER" id="PTHR43029">
    <property type="entry name" value="AMMONIUM TRANSPORTER MEP2"/>
    <property type="match status" value="1"/>
</dbReference>
<feature type="transmembrane region" description="Helical" evidence="8">
    <location>
        <begin position="226"/>
        <end position="247"/>
    </location>
</feature>
<dbReference type="Proteomes" id="UP000010808">
    <property type="component" value="Chromosome"/>
</dbReference>
<dbReference type="AlphaFoldDB" id="L0R7J7"/>
<accession>L0R7J7</accession>
<dbReference type="NCBIfam" id="TIGR00836">
    <property type="entry name" value="amt"/>
    <property type="match status" value="1"/>
</dbReference>
<evidence type="ECO:0000256" key="3">
    <source>
        <dbReference type="ARBA" id="ARBA00022448"/>
    </source>
</evidence>
<feature type="domain" description="Ammonium transporter AmtB-like" evidence="9">
    <location>
        <begin position="8"/>
        <end position="404"/>
    </location>
</feature>
<dbReference type="Pfam" id="PF00909">
    <property type="entry name" value="Ammonium_transp"/>
    <property type="match status" value="1"/>
</dbReference>
<feature type="transmembrane region" description="Helical" evidence="8">
    <location>
        <begin position="37"/>
        <end position="58"/>
    </location>
</feature>
<dbReference type="GO" id="GO:0005886">
    <property type="term" value="C:plasma membrane"/>
    <property type="evidence" value="ECO:0007669"/>
    <property type="project" value="UniProtKB-SubCell"/>
</dbReference>
<feature type="transmembrane region" description="Helical" evidence="8">
    <location>
        <begin position="100"/>
        <end position="120"/>
    </location>
</feature>
<feature type="transmembrane region" description="Helical" evidence="8">
    <location>
        <begin position="313"/>
        <end position="336"/>
    </location>
</feature>
<feature type="transmembrane region" description="Helical" evidence="8">
    <location>
        <begin position="259"/>
        <end position="278"/>
    </location>
</feature>
<evidence type="ECO:0000256" key="8">
    <source>
        <dbReference type="RuleBase" id="RU362002"/>
    </source>
</evidence>
<evidence type="ECO:0000256" key="4">
    <source>
        <dbReference type="ARBA" id="ARBA00022692"/>
    </source>
</evidence>
<dbReference type="RefSeq" id="WP_015334775.1">
    <property type="nucleotide sequence ID" value="NC_020055.1"/>
</dbReference>
<evidence type="ECO:0000313" key="11">
    <source>
        <dbReference type="Proteomes" id="UP000010808"/>
    </source>
</evidence>
<reference evidence="10 11" key="1">
    <citation type="submission" date="2012-10" db="EMBL/GenBank/DDBJ databases">
        <authorList>
            <person name="Genoscope - CEA"/>
        </authorList>
    </citation>
    <scope>NUCLEOTIDE SEQUENCE [LARGE SCALE GENOMIC DNA]</scope>
    <source>
        <strain evidence="11">AM13 / DSM 14728</strain>
    </source>
</reference>
<keyword evidence="4 8" id="KW-0812">Transmembrane</keyword>
<feature type="transmembrane region" description="Helical" evidence="8">
    <location>
        <begin position="161"/>
        <end position="182"/>
    </location>
</feature>
<evidence type="ECO:0000256" key="1">
    <source>
        <dbReference type="ARBA" id="ARBA00004141"/>
    </source>
</evidence>
<keyword evidence="11" id="KW-1185">Reference proteome</keyword>
<dbReference type="PANTHER" id="PTHR43029:SF10">
    <property type="entry name" value="AMMONIUM TRANSPORTER MEP2"/>
    <property type="match status" value="1"/>
</dbReference>
<name>L0R7J7_9BACT</name>
<dbReference type="InterPro" id="IPR024041">
    <property type="entry name" value="NH4_transpt_AmtB-like_dom"/>
</dbReference>
<keyword evidence="7 8" id="KW-0924">Ammonia transport</keyword>
<dbReference type="OrthoDB" id="9814202at2"/>
<comment type="subcellular location">
    <subcellularLocation>
        <location evidence="8">Cell membrane</location>
        <topology evidence="8">Multi-pass membrane protein</topology>
    </subcellularLocation>
    <subcellularLocation>
        <location evidence="1">Membrane</location>
        <topology evidence="1">Multi-pass membrane protein</topology>
    </subcellularLocation>
</comment>
<dbReference type="KEGG" id="dhy:DESAM_10184"/>
<feature type="transmembrane region" description="Helical" evidence="8">
    <location>
        <begin position="127"/>
        <end position="149"/>
    </location>
</feature>
<dbReference type="EMBL" id="FO203522">
    <property type="protein sequence ID" value="CCO22165.1"/>
    <property type="molecule type" value="Genomic_DNA"/>
</dbReference>
<sequence length="406" mass="42555">MINTGDTAFILISAALVLLMIPGLALFYAGMVRSKNVLGTIMQSFIMISVISIEWIYIGYTMSFGPDIGGFIGDLSFFALNGVTGAPSETYATTIPQTVFMIYQCMFAVITPALITGAFAERVRFAPFIAFSLLWSILVYNPVCHWIWGGGFLAEMGVLDFAGGLVVHLTCGVAALVACIFIGPRTGYGKRMFIPHNLTMTLLGTGLLWFGWFGFNSGSALAADGIAAGAFVATHIAAMAGMAAWCGIEWYHNGKPTSLGAASGAIAGLATITPAAGFVSPNSAVIIGLSGGLICYGAVMAKSRMGYDDSLDVVGIHGVGGLLGTICLGIFSSTAINPGGADGLIFGNTDLMIAQFKGIFIVGGYTLLISYLLLKAINAVSPLRMDQKSEEEGMDTSEHSEGAYQH</sequence>
<evidence type="ECO:0000259" key="9">
    <source>
        <dbReference type="Pfam" id="PF00909"/>
    </source>
</evidence>
<organism evidence="10 11">
    <name type="scientific">Maridesulfovibrio hydrothermalis AM13 = DSM 14728</name>
    <dbReference type="NCBI Taxonomy" id="1121451"/>
    <lineage>
        <taxon>Bacteria</taxon>
        <taxon>Pseudomonadati</taxon>
        <taxon>Thermodesulfobacteriota</taxon>
        <taxon>Desulfovibrionia</taxon>
        <taxon>Desulfovibrionales</taxon>
        <taxon>Desulfovibrionaceae</taxon>
        <taxon>Maridesulfovibrio</taxon>
    </lineage>
</organism>
<dbReference type="Gene3D" id="1.10.3430.10">
    <property type="entry name" value="Ammonium transporter AmtB like domains"/>
    <property type="match status" value="1"/>
</dbReference>
<protein>
    <recommendedName>
        <fullName evidence="8">Ammonium transporter</fullName>
    </recommendedName>
</protein>
<comment type="similarity">
    <text evidence="2 8">Belongs to the ammonia transporter channel (TC 1.A.11.2) family.</text>
</comment>
<evidence type="ECO:0000256" key="5">
    <source>
        <dbReference type="ARBA" id="ARBA00022989"/>
    </source>
</evidence>
<dbReference type="STRING" id="1121451.DESAM_10184"/>
<feature type="transmembrane region" description="Helical" evidence="8">
    <location>
        <begin position="356"/>
        <end position="374"/>
    </location>
</feature>
<evidence type="ECO:0000256" key="2">
    <source>
        <dbReference type="ARBA" id="ARBA00005887"/>
    </source>
</evidence>
<dbReference type="InterPro" id="IPR001905">
    <property type="entry name" value="Ammonium_transpt"/>
</dbReference>